<name>A0AAV7IVH3_COTGL</name>
<proteinExistence type="predicted"/>
<reference evidence="2 3" key="1">
    <citation type="journal article" date="2021" name="J. Hered.">
        <title>A chromosome-level genome assembly of the parasitoid wasp, Cotesia glomerata (Hymenoptera: Braconidae).</title>
        <authorList>
            <person name="Pinto B.J."/>
            <person name="Weis J.J."/>
            <person name="Gamble T."/>
            <person name="Ode P.J."/>
            <person name="Paul R."/>
            <person name="Zaspel J.M."/>
        </authorList>
    </citation>
    <scope>NUCLEOTIDE SEQUENCE [LARGE SCALE GENOMIC DNA]</scope>
    <source>
        <strain evidence="2">CgM1</strain>
    </source>
</reference>
<keyword evidence="3" id="KW-1185">Reference proteome</keyword>
<keyword evidence="1" id="KW-0812">Transmembrane</keyword>
<organism evidence="2 3">
    <name type="scientific">Cotesia glomerata</name>
    <name type="common">Lepidopteran parasitic wasp</name>
    <name type="synonym">Apanteles glomeratus</name>
    <dbReference type="NCBI Taxonomy" id="32391"/>
    <lineage>
        <taxon>Eukaryota</taxon>
        <taxon>Metazoa</taxon>
        <taxon>Ecdysozoa</taxon>
        <taxon>Arthropoda</taxon>
        <taxon>Hexapoda</taxon>
        <taxon>Insecta</taxon>
        <taxon>Pterygota</taxon>
        <taxon>Neoptera</taxon>
        <taxon>Endopterygota</taxon>
        <taxon>Hymenoptera</taxon>
        <taxon>Apocrita</taxon>
        <taxon>Ichneumonoidea</taxon>
        <taxon>Braconidae</taxon>
        <taxon>Microgastrinae</taxon>
        <taxon>Cotesia</taxon>
    </lineage>
</organism>
<dbReference type="EMBL" id="JAHXZJ010000374">
    <property type="protein sequence ID" value="KAH0560772.1"/>
    <property type="molecule type" value="Genomic_DNA"/>
</dbReference>
<sequence length="90" mass="10086">MKMMNKWYNGVRKLNTGLSRLPGYKSPADFVLNPGESLTLSPWLLVFLGVWAHLGFRCIFHAIPRQTLHSDDAPGCTGYFSAKESQDLEG</sequence>
<feature type="transmembrane region" description="Helical" evidence="1">
    <location>
        <begin position="40"/>
        <end position="60"/>
    </location>
</feature>
<protein>
    <submittedName>
        <fullName evidence="2">Uncharacterized protein</fullName>
    </submittedName>
</protein>
<gene>
    <name evidence="2" type="ORF">KQX54_008240</name>
</gene>
<comment type="caution">
    <text evidence="2">The sequence shown here is derived from an EMBL/GenBank/DDBJ whole genome shotgun (WGS) entry which is preliminary data.</text>
</comment>
<accession>A0AAV7IVH3</accession>
<keyword evidence="1" id="KW-0472">Membrane</keyword>
<keyword evidence="1" id="KW-1133">Transmembrane helix</keyword>
<dbReference type="Proteomes" id="UP000826195">
    <property type="component" value="Unassembled WGS sequence"/>
</dbReference>
<evidence type="ECO:0000313" key="2">
    <source>
        <dbReference type="EMBL" id="KAH0560772.1"/>
    </source>
</evidence>
<dbReference type="AlphaFoldDB" id="A0AAV7IVH3"/>
<evidence type="ECO:0000256" key="1">
    <source>
        <dbReference type="SAM" id="Phobius"/>
    </source>
</evidence>
<evidence type="ECO:0000313" key="3">
    <source>
        <dbReference type="Proteomes" id="UP000826195"/>
    </source>
</evidence>